<dbReference type="PANTHER" id="PTHR45033:SF3">
    <property type="entry name" value="DEHYDROGENASE, PUTATIVE (AFU_ORTHOLOGUE AFUA_2G13270)-RELATED"/>
    <property type="match status" value="1"/>
</dbReference>
<dbReference type="RefSeq" id="WP_146781928.1">
    <property type="nucleotide sequence ID" value="NZ_CP042434.1"/>
</dbReference>
<dbReference type="PANTHER" id="PTHR45033">
    <property type="match status" value="1"/>
</dbReference>
<dbReference type="InterPro" id="IPR013154">
    <property type="entry name" value="ADH-like_N"/>
</dbReference>
<dbReference type="InterPro" id="IPR020843">
    <property type="entry name" value="ER"/>
</dbReference>
<accession>A0A5B8VKM8</accession>
<dbReference type="SMART" id="SM00829">
    <property type="entry name" value="PKS_ER"/>
    <property type="match status" value="1"/>
</dbReference>
<gene>
    <name evidence="2" type="ORF">FSB73_11145</name>
</gene>
<dbReference type="EMBL" id="CP042434">
    <property type="protein sequence ID" value="QEC72144.1"/>
    <property type="molecule type" value="Genomic_DNA"/>
</dbReference>
<protein>
    <submittedName>
        <fullName evidence="2">Zinc-binding dehydrogenase</fullName>
    </submittedName>
</protein>
<dbReference type="SUPFAM" id="SSF50129">
    <property type="entry name" value="GroES-like"/>
    <property type="match status" value="1"/>
</dbReference>
<dbReference type="Gene3D" id="3.40.50.720">
    <property type="entry name" value="NAD(P)-binding Rossmann-like Domain"/>
    <property type="match status" value="1"/>
</dbReference>
<evidence type="ECO:0000313" key="3">
    <source>
        <dbReference type="Proteomes" id="UP000321291"/>
    </source>
</evidence>
<name>A0A5B8VKM8_9BACT</name>
<dbReference type="GO" id="GO:0016491">
    <property type="term" value="F:oxidoreductase activity"/>
    <property type="evidence" value="ECO:0007669"/>
    <property type="project" value="InterPro"/>
</dbReference>
<dbReference type="InterPro" id="IPR052711">
    <property type="entry name" value="Zinc_ADH-like"/>
</dbReference>
<proteinExistence type="predicted"/>
<evidence type="ECO:0000313" key="2">
    <source>
        <dbReference type="EMBL" id="QEC72144.1"/>
    </source>
</evidence>
<dbReference type="OrthoDB" id="9787435at2"/>
<keyword evidence="3" id="KW-1185">Reference proteome</keyword>
<dbReference type="AlphaFoldDB" id="A0A5B8VKM8"/>
<feature type="domain" description="Enoyl reductase (ER)" evidence="1">
    <location>
        <begin position="8"/>
        <end position="330"/>
    </location>
</feature>
<dbReference type="InterPro" id="IPR011032">
    <property type="entry name" value="GroES-like_sf"/>
</dbReference>
<dbReference type="Pfam" id="PF00107">
    <property type="entry name" value="ADH_zinc_N"/>
    <property type="match status" value="1"/>
</dbReference>
<dbReference type="InterPro" id="IPR036291">
    <property type="entry name" value="NAD(P)-bd_dom_sf"/>
</dbReference>
<dbReference type="Proteomes" id="UP000321291">
    <property type="component" value="Chromosome"/>
</dbReference>
<dbReference type="KEGG" id="agi:FSB73_11145"/>
<sequence length="334" mass="35515">MEAIVLNAIDAPLTLQEVPIPELGADEALVELKAAGMNKRDWWIWKGQYAGLKFPIILGSDGSGIVKSVGSNLPESWQGQEVIIYPAAGWGSSEAHQSKDFQILGLPVNGCYAQYVKVKSDMLYPKPAYLDFKQAAAFPVAGLTAYRALFVRGGWQKGEKVLISGVGGGAGTFALQYALAAGAEVWVTSGNQQKLQKAISLGAKGGVSYKETGWAEKLQSQAGSFDVIIDSALGEGFADLVSLAGQGGRIVFFGGTAGNIPPLNGRTVFWKQLSIVGTTMGSPKDFEQMLSFMQTHQIQPVIDGVYPLAQAQQAMERMSQGGSKFGKMVLTIGS</sequence>
<reference evidence="2 3" key="1">
    <citation type="journal article" date="2017" name="Int. J. Syst. Evol. Microbiol.">
        <title>Arachidicoccus ginsenosidivorans sp. nov., with ginsenoside-converting activity isolated from ginseng cultivating soil.</title>
        <authorList>
            <person name="Siddiqi M.Z."/>
            <person name="Aslam Z."/>
            <person name="Im W.T."/>
        </authorList>
    </citation>
    <scope>NUCLEOTIDE SEQUENCE [LARGE SCALE GENOMIC DNA]</scope>
    <source>
        <strain evidence="2 3">Gsoil 809</strain>
    </source>
</reference>
<dbReference type="SUPFAM" id="SSF51735">
    <property type="entry name" value="NAD(P)-binding Rossmann-fold domains"/>
    <property type="match status" value="1"/>
</dbReference>
<dbReference type="Gene3D" id="3.90.180.10">
    <property type="entry name" value="Medium-chain alcohol dehydrogenases, catalytic domain"/>
    <property type="match status" value="1"/>
</dbReference>
<dbReference type="InterPro" id="IPR013149">
    <property type="entry name" value="ADH-like_C"/>
</dbReference>
<evidence type="ECO:0000259" key="1">
    <source>
        <dbReference type="SMART" id="SM00829"/>
    </source>
</evidence>
<organism evidence="2 3">
    <name type="scientific">Arachidicoccus ginsenosidivorans</name>
    <dbReference type="NCBI Taxonomy" id="496057"/>
    <lineage>
        <taxon>Bacteria</taxon>
        <taxon>Pseudomonadati</taxon>
        <taxon>Bacteroidota</taxon>
        <taxon>Chitinophagia</taxon>
        <taxon>Chitinophagales</taxon>
        <taxon>Chitinophagaceae</taxon>
        <taxon>Arachidicoccus</taxon>
    </lineage>
</organism>
<dbReference type="Pfam" id="PF08240">
    <property type="entry name" value="ADH_N"/>
    <property type="match status" value="1"/>
</dbReference>